<dbReference type="GO" id="GO:0005581">
    <property type="term" value="C:collagen trimer"/>
    <property type="evidence" value="ECO:0007669"/>
    <property type="project" value="UniProtKB-KW"/>
</dbReference>
<dbReference type="FunFam" id="6.10.140.2220:FF:000011">
    <property type="entry name" value="Tudor domain containing 1"/>
    <property type="match status" value="1"/>
</dbReference>
<dbReference type="GO" id="GO:0030719">
    <property type="term" value="P:P granule organization"/>
    <property type="evidence" value="ECO:0007669"/>
    <property type="project" value="UniProtKB-ARBA"/>
</dbReference>
<dbReference type="PRINTS" id="PR00453">
    <property type="entry name" value="VWFADOMAIN"/>
</dbReference>
<dbReference type="InterPro" id="IPR000742">
    <property type="entry name" value="EGF"/>
</dbReference>
<dbReference type="Gene3D" id="6.10.140.2220">
    <property type="match status" value="1"/>
</dbReference>
<feature type="region of interest" description="Disordered" evidence="24">
    <location>
        <begin position="62"/>
        <end position="81"/>
    </location>
</feature>
<feature type="domain" description="Tudor" evidence="27">
    <location>
        <begin position="465"/>
        <end position="524"/>
    </location>
</feature>
<comment type="caution">
    <text evidence="29">The sequence shown here is derived from an EMBL/GenBank/DDBJ whole genome shotgun (WGS) entry which is preliminary data.</text>
</comment>
<comment type="subcellular location">
    <subcellularLocation>
        <location evidence="1">Cytoplasm</location>
    </subcellularLocation>
    <subcellularLocation>
        <location evidence="2">Secreted</location>
        <location evidence="2">Extracellular space</location>
        <location evidence="2">Extracellular matrix</location>
    </subcellularLocation>
</comment>
<feature type="domain" description="Tudor" evidence="27">
    <location>
        <begin position="926"/>
        <end position="984"/>
    </location>
</feature>
<dbReference type="SUPFAM" id="SSF53300">
    <property type="entry name" value="vWA-like"/>
    <property type="match status" value="3"/>
</dbReference>
<feature type="domain" description="VWFA" evidence="26">
    <location>
        <begin position="1221"/>
        <end position="1392"/>
    </location>
</feature>
<evidence type="ECO:0000256" key="5">
    <source>
        <dbReference type="ARBA" id="ARBA00022525"/>
    </source>
</evidence>
<evidence type="ECO:0000259" key="27">
    <source>
        <dbReference type="PROSITE" id="PS50304"/>
    </source>
</evidence>
<evidence type="ECO:0000256" key="13">
    <source>
        <dbReference type="ARBA" id="ARBA00022833"/>
    </source>
</evidence>
<dbReference type="PROSITE" id="PS50026">
    <property type="entry name" value="EGF_3"/>
    <property type="match status" value="2"/>
</dbReference>
<dbReference type="InterPro" id="IPR002893">
    <property type="entry name" value="Znf_MYND"/>
</dbReference>
<dbReference type="GO" id="GO:0005737">
    <property type="term" value="C:cytoplasm"/>
    <property type="evidence" value="ECO:0007669"/>
    <property type="project" value="UniProtKB-SubCell"/>
</dbReference>
<evidence type="ECO:0000259" key="28">
    <source>
        <dbReference type="PROSITE" id="PS50865"/>
    </source>
</evidence>
<dbReference type="Gene3D" id="2.40.50.90">
    <property type="match status" value="3"/>
</dbReference>
<evidence type="ECO:0000256" key="15">
    <source>
        <dbReference type="ARBA" id="ARBA00023119"/>
    </source>
</evidence>
<dbReference type="GO" id="GO:0005604">
    <property type="term" value="C:basement membrane"/>
    <property type="evidence" value="ECO:0007669"/>
    <property type="project" value="TreeGrafter"/>
</dbReference>
<dbReference type="SMART" id="SM00327">
    <property type="entry name" value="VWA"/>
    <property type="match status" value="3"/>
</dbReference>
<dbReference type="Pfam" id="PF00567">
    <property type="entry name" value="TUDOR"/>
    <property type="match status" value="4"/>
</dbReference>
<dbReference type="FunFam" id="3.40.50.410:FF:000047">
    <property type="entry name" value="von Willebrand factor A domain containing 2"/>
    <property type="match status" value="1"/>
</dbReference>
<dbReference type="SUPFAM" id="SSF144232">
    <property type="entry name" value="HIT/MYND zinc finger-like"/>
    <property type="match status" value="1"/>
</dbReference>
<keyword evidence="5" id="KW-0964">Secreted</keyword>
<evidence type="ECO:0000256" key="14">
    <source>
        <dbReference type="ARBA" id="ARBA00022889"/>
    </source>
</evidence>
<protein>
    <recommendedName>
        <fullName evidence="21">Tudor domain-containing protein 1</fullName>
    </recommendedName>
</protein>
<dbReference type="GO" id="GO:0051321">
    <property type="term" value="P:meiotic cell cycle"/>
    <property type="evidence" value="ECO:0007669"/>
    <property type="project" value="UniProtKB-KW"/>
</dbReference>
<dbReference type="InterPro" id="IPR035437">
    <property type="entry name" value="SNase_OB-fold_sf"/>
</dbReference>
<comment type="function">
    <text evidence="19">Plays a central role during spermatogenesis by participating in the repression transposable elements and preventing their mobilization, which is essential for the germline integrity. Acts via the piRNA metabolic process, which mediates the repression of transposable elements during meiosis by forming complexes composed of piRNAs and Piwi proteins and governs the methylation and subsequent repression of transposons. Required for the localization of Piwi proteins to the meiotic nuage. Involved in the piRNA metabolic process by ensuring the entry of correct transcripts into the normal piRNA pool and limiting the entry of cellular transcripts into the piRNA pathway. May act by allowing the recruitment of piRNA biogenesis or loading factors that ensure the correct entry of transcripts and piRNAs into Piwi proteins.</text>
</comment>
<feature type="compositionally biased region" description="Polar residues" evidence="24">
    <location>
        <begin position="836"/>
        <end position="852"/>
    </location>
</feature>
<gene>
    <name evidence="29" type="ORF">AMELA_G00113010</name>
</gene>
<keyword evidence="16" id="KW-1015">Disulfide bond</keyword>
<dbReference type="Gene3D" id="3.40.50.410">
    <property type="entry name" value="von Willebrand factor, type A domain"/>
    <property type="match status" value="3"/>
</dbReference>
<evidence type="ECO:0000256" key="8">
    <source>
        <dbReference type="ARBA" id="ARBA00022723"/>
    </source>
</evidence>
<evidence type="ECO:0000256" key="21">
    <source>
        <dbReference type="ARBA" id="ARBA00067143"/>
    </source>
</evidence>
<dbReference type="GO" id="GO:0031047">
    <property type="term" value="P:regulatory ncRNA-mediated gene silencing"/>
    <property type="evidence" value="ECO:0007669"/>
    <property type="project" value="UniProtKB-KW"/>
</dbReference>
<feature type="domain" description="EGF-like" evidence="25">
    <location>
        <begin position="1883"/>
        <end position="1918"/>
    </location>
</feature>
<evidence type="ECO:0000256" key="17">
    <source>
        <dbReference type="ARBA" id="ARBA00023158"/>
    </source>
</evidence>
<feature type="domain" description="MYND-type" evidence="28">
    <location>
        <begin position="91"/>
        <end position="127"/>
    </location>
</feature>
<evidence type="ECO:0000256" key="12">
    <source>
        <dbReference type="ARBA" id="ARBA00022782"/>
    </source>
</evidence>
<evidence type="ECO:0000256" key="18">
    <source>
        <dbReference type="ARBA" id="ARBA00023254"/>
    </source>
</evidence>
<evidence type="ECO:0000256" key="24">
    <source>
        <dbReference type="SAM" id="MobiDB-lite"/>
    </source>
</evidence>
<keyword evidence="6" id="KW-0272">Extracellular matrix</keyword>
<dbReference type="Pfam" id="PF00092">
    <property type="entry name" value="VWA"/>
    <property type="match status" value="3"/>
</dbReference>
<feature type="compositionally biased region" description="Polar residues" evidence="24">
    <location>
        <begin position="1060"/>
        <end position="1074"/>
    </location>
</feature>
<keyword evidence="7 22" id="KW-0245">EGF-like domain</keyword>
<sequence>MNRAFSPSLVRPTLPLRRPASGPSSGPGTPSSLSPVINNQGTCSPQELSLLTGSLDALKAEGSRNERGWMPGKENSARAEPMSAPVTVSLCNYCSKQGNLRCTRCKKTCYCSVACQTEDWKAHRHICKASAPESSASDKPKESPMLPCGDGASVLESKGQVNNNHVVEPKRVYLRDLHKHNLSKGDEIQGSVVEMRTPGKFFIHIQSVEMCETLKNITLNLQKFYGGSPASVYKPEIGEICAVKFSFDQNWYRGEIESVDLDHHTATVLYIDFGNEEDVKFDQIRPLSANIDSAPPCALQCCIAGVTAITSSWTGQCCIALRQLVAGKSLTFTVVDVLNSSTVFAVDAPLSTHGNNLSTFLIDQGYAMKENNSTKPKIKQDIYSLMNASFENFKCLSDGKNKNSEAQPPEPLSQGVGDTFTAIVTHLQSPSDIICQKLENASVIQQLQTNLREHCIKTQASENFRPAPGTVCCSLFLEDNQWYRAKVLAYSSEARVCVGYIDFGNSEEVSLNQLRPISMDLIALATQAIPCALAGIKPTSGAWPEETVVMLKKLVCNRFIRVEILGERDGTALVSMVDESSDPQTNVAELLVATGHAAVGNMEKKEAVESSDGPADKLELSCTELPIDGQRVALVVSVLENPGQFYCYKYNAEDMQTLEELSTALIKHCEADRTLFNPTVGEPCCALFSDGSWYRGIVQSLEGDGNANVYFVDYGNTCKVQAAHLRAIKPSLLKLPFQAICCWLAGLEPVGAEWSKDAVQRFQTLCVGKQLSARALSITEKGYGVELEYSGQNIAAVLIAEQLARPSGQENKPDSQAATFTEPAEASPAPVPAENHSFTEQPAKTTGQKPAISQSSTSSESISFPLDWKTVELPRSETFQIQVAAVTSPSLFYVINPGEVNIEKLQSVMTDVTRYCSKQTLPNQNMPLPGAACCAQFPGDKNWYRAVVLGVTSTYASVIYADYGNMERVPVSSLLPIPKALLQHPFQIARCALSGKEHFPMVWPPEVLELFGVQLSGKVLASVDNFDGTFNLLNVTEYSAQGRNINSIILSALKKSGKSSTETLTQDTQAQGPGQTRAGSASSASAHHLSADPGKPEPQSHEKENMKTTMASMEKEDPQAPPKVTSNAPASCCCVSLEQKIAHIEELLLLLVKQMGGKQKTRSDRSRLLKMCTSSRLQLLLAILLSQVDCSFAVQEIQSDHETLMKISAAGEMMRCSGAMDVLFLMDGSYSVGKGSFERSRHCVLKLCEALDVGPDTVRVGVIQFGSTPKMEISLDSFSSREELSKHIKKIQYRGGSTQTGLAFKYVMRKGFAGGRNSPVHRIVILLSDGKSQGTVQPAASDLKQSGVILFAVGLRYPRWEELNSLASDPTESHVFFAEHFSDAVNGLYTSLTTSSICSAVPSGCQVESFPCARKTLETIKELQGNFICWKGSMDNLPYTSLCPYYRYTSAYKVLPTVCHRTVCSDPCDSHPCQNGGTCVSEGLEKYNCQCPPGYGSDPHCAPVLSLDCSVDVLFLVESSTSLSMEGFMRFKSFLKRFVQTMLSSDTPVKIGLAQYGSEVKVEARIGQHRDPVKLLQAVESLQYQKGEVKTGNALRYVTRHGFQSAPVYADVQDDLPRVVVLITGTPSSDAVEESAKYASEREIFIIGMGPDRMKAEINAITRNPQRTITYSLPDELNAKIPELRAKICSVDNQGCHGQAVDLVFLLDGSASVGKDNFVHLQEFVRSTSVQFDINRDLTQVGLVVYSRWPVSVFELDTHASGSAVLKALGNASYLGGKASTGSALLHVHTHSLTVAKGARPGVNKVVVVLTDGTGAEDAVVPAQKIRDDGVSVFVIGIGDVQHESLLRIAGTEDHIITAPFYEDLKYFEDVLVQMVCTDIKKLVNPCRPNPCMNDGVCVLLNRNYRCECRGWEGPHCETRSRQQPSRGDLPRPAALRRRHRKNVREMQQRYREHHRRHAS</sequence>
<evidence type="ECO:0000256" key="22">
    <source>
        <dbReference type="PROSITE-ProRule" id="PRU00076"/>
    </source>
</evidence>
<keyword evidence="11 23" id="KW-0863">Zinc-finger</keyword>
<dbReference type="PANTHER" id="PTHR24020:SF37">
    <property type="entry name" value="VON WILLEBRAND FACTOR A DOMAIN-CONTAINING PROTEIN 2"/>
    <property type="match status" value="1"/>
</dbReference>
<feature type="compositionally biased region" description="Low complexity" evidence="24">
    <location>
        <begin position="14"/>
        <end position="35"/>
    </location>
</feature>
<keyword evidence="15" id="KW-0176">Collagen</keyword>
<dbReference type="SMART" id="SM00333">
    <property type="entry name" value="TUDOR"/>
    <property type="match status" value="4"/>
</dbReference>
<evidence type="ECO:0000256" key="20">
    <source>
        <dbReference type="ARBA" id="ARBA00060949"/>
    </source>
</evidence>
<organism evidence="29 30">
    <name type="scientific">Ameiurus melas</name>
    <name type="common">Black bullhead</name>
    <name type="synonym">Silurus melas</name>
    <dbReference type="NCBI Taxonomy" id="219545"/>
    <lineage>
        <taxon>Eukaryota</taxon>
        <taxon>Metazoa</taxon>
        <taxon>Chordata</taxon>
        <taxon>Craniata</taxon>
        <taxon>Vertebrata</taxon>
        <taxon>Euteleostomi</taxon>
        <taxon>Actinopterygii</taxon>
        <taxon>Neopterygii</taxon>
        <taxon>Teleostei</taxon>
        <taxon>Ostariophysi</taxon>
        <taxon>Siluriformes</taxon>
        <taxon>Ictaluridae</taxon>
        <taxon>Ameiurus</taxon>
    </lineage>
</organism>
<dbReference type="GO" id="GO:0008270">
    <property type="term" value="F:zinc ion binding"/>
    <property type="evidence" value="ECO:0007669"/>
    <property type="project" value="UniProtKB-KW"/>
</dbReference>
<dbReference type="Pfam" id="PF00008">
    <property type="entry name" value="EGF"/>
    <property type="match status" value="1"/>
</dbReference>
<reference evidence="29 30" key="1">
    <citation type="submission" date="2020-02" db="EMBL/GenBank/DDBJ databases">
        <title>A chromosome-scale genome assembly of the black bullhead catfish (Ameiurus melas).</title>
        <authorList>
            <person name="Wen M."/>
            <person name="Zham M."/>
            <person name="Cabau C."/>
            <person name="Klopp C."/>
            <person name="Donnadieu C."/>
            <person name="Roques C."/>
            <person name="Bouchez O."/>
            <person name="Lampietro C."/>
            <person name="Jouanno E."/>
            <person name="Herpin A."/>
            <person name="Louis A."/>
            <person name="Berthelot C."/>
            <person name="Parey E."/>
            <person name="Roest-Crollius H."/>
            <person name="Braasch I."/>
            <person name="Postlethwait J."/>
            <person name="Robinson-Rechavi M."/>
            <person name="Echchiki A."/>
            <person name="Begum T."/>
            <person name="Montfort J."/>
            <person name="Schartl M."/>
            <person name="Bobe J."/>
            <person name="Guiguen Y."/>
        </authorList>
    </citation>
    <scope>NUCLEOTIDE SEQUENCE [LARGE SCALE GENOMIC DNA]</scope>
    <source>
        <strain evidence="29">M_S1</strain>
        <tissue evidence="29">Blood</tissue>
    </source>
</reference>
<feature type="compositionally biased region" description="Polar residues" evidence="24">
    <location>
        <begin position="808"/>
        <end position="819"/>
    </location>
</feature>
<feature type="domain" description="VWFA" evidence="26">
    <location>
        <begin position="1702"/>
        <end position="1872"/>
    </location>
</feature>
<feature type="domain" description="EGF-like" evidence="25">
    <location>
        <begin position="1465"/>
        <end position="1502"/>
    </location>
</feature>
<keyword evidence="13" id="KW-0862">Zinc</keyword>
<dbReference type="PROSITE" id="PS50865">
    <property type="entry name" value="ZF_MYND_2"/>
    <property type="match status" value="1"/>
</dbReference>
<dbReference type="InterPro" id="IPR002035">
    <property type="entry name" value="VWF_A"/>
</dbReference>
<evidence type="ECO:0000256" key="2">
    <source>
        <dbReference type="ARBA" id="ARBA00004498"/>
    </source>
</evidence>
<dbReference type="InterPro" id="IPR047377">
    <property type="entry name" value="Tudor_TDRD1_rpt2"/>
</dbReference>
<keyword evidence="10" id="KW-0677">Repeat</keyword>
<feature type="domain" description="VWFA" evidence="26">
    <location>
        <begin position="1512"/>
        <end position="1688"/>
    </location>
</feature>
<dbReference type="GO" id="GO:0007161">
    <property type="term" value="P:calcium-independent cell-matrix adhesion"/>
    <property type="evidence" value="ECO:0007669"/>
    <property type="project" value="TreeGrafter"/>
</dbReference>
<accession>A0A7J6AQT8</accession>
<keyword evidence="8" id="KW-0479">Metal-binding</keyword>
<keyword evidence="3" id="KW-0217">Developmental protein</keyword>
<dbReference type="Gene3D" id="2.30.30.140">
    <property type="match status" value="4"/>
</dbReference>
<dbReference type="SUPFAM" id="SSF57196">
    <property type="entry name" value="EGF/Laminin"/>
    <property type="match status" value="1"/>
</dbReference>
<dbReference type="FunFam" id="3.40.50.410:FF:000003">
    <property type="entry name" value="Collagen type VI alpha 3 chain"/>
    <property type="match status" value="1"/>
</dbReference>
<evidence type="ECO:0000256" key="7">
    <source>
        <dbReference type="ARBA" id="ARBA00022536"/>
    </source>
</evidence>
<feature type="region of interest" description="Disordered" evidence="24">
    <location>
        <begin position="806"/>
        <end position="858"/>
    </location>
</feature>
<dbReference type="PROSITE" id="PS01360">
    <property type="entry name" value="ZF_MYND_1"/>
    <property type="match status" value="1"/>
</dbReference>
<dbReference type="FunFam" id="2.10.25.10:FF:000066">
    <property type="entry name" value="FAT atypical cadherin 4"/>
    <property type="match status" value="1"/>
</dbReference>
<dbReference type="Proteomes" id="UP000593565">
    <property type="component" value="Unassembled WGS sequence"/>
</dbReference>
<feature type="region of interest" description="Disordered" evidence="24">
    <location>
        <begin position="1918"/>
        <end position="1960"/>
    </location>
</feature>
<evidence type="ECO:0000313" key="30">
    <source>
        <dbReference type="Proteomes" id="UP000593565"/>
    </source>
</evidence>
<feature type="region of interest" description="Disordered" evidence="24">
    <location>
        <begin position="1"/>
        <end position="38"/>
    </location>
</feature>
<dbReference type="Pfam" id="PF01753">
    <property type="entry name" value="zf-MYND"/>
    <property type="match status" value="1"/>
</dbReference>
<dbReference type="FunFam" id="2.30.30.140:FF:000048">
    <property type="entry name" value="Tudor domain containing 1"/>
    <property type="match status" value="1"/>
</dbReference>
<dbReference type="CDD" id="cd00054">
    <property type="entry name" value="EGF_CA"/>
    <property type="match status" value="2"/>
</dbReference>
<evidence type="ECO:0000256" key="1">
    <source>
        <dbReference type="ARBA" id="ARBA00004496"/>
    </source>
</evidence>
<feature type="compositionally biased region" description="Low complexity" evidence="24">
    <location>
        <begin position="822"/>
        <end position="834"/>
    </location>
</feature>
<feature type="region of interest" description="Disordered" evidence="24">
    <location>
        <begin position="1060"/>
        <end position="1126"/>
    </location>
</feature>
<name>A0A7J6AQT8_AMEME</name>
<dbReference type="CDD" id="cd20409">
    <property type="entry name" value="Tudor_TDRD1_rpt2"/>
    <property type="match status" value="1"/>
</dbReference>
<dbReference type="FunFam" id="2.30.30.140:FF:000018">
    <property type="entry name" value="Serine/threonine-protein kinase 31"/>
    <property type="match status" value="3"/>
</dbReference>
<dbReference type="InterPro" id="IPR002999">
    <property type="entry name" value="Tudor"/>
</dbReference>
<keyword evidence="18" id="KW-0469">Meiosis</keyword>
<comment type="similarity">
    <text evidence="20">Belongs to the TDRD1 family.</text>
</comment>
<evidence type="ECO:0000256" key="23">
    <source>
        <dbReference type="PROSITE-ProRule" id="PRU00134"/>
    </source>
</evidence>
<feature type="domain" description="Tudor" evidence="27">
    <location>
        <begin position="677"/>
        <end position="735"/>
    </location>
</feature>
<evidence type="ECO:0000256" key="19">
    <source>
        <dbReference type="ARBA" id="ARBA00060128"/>
    </source>
</evidence>
<evidence type="ECO:0000256" key="9">
    <source>
        <dbReference type="ARBA" id="ARBA00022729"/>
    </source>
</evidence>
<comment type="caution">
    <text evidence="22">Lacks conserved residue(s) required for the propagation of feature annotation.</text>
</comment>
<evidence type="ECO:0000259" key="26">
    <source>
        <dbReference type="PROSITE" id="PS50234"/>
    </source>
</evidence>
<dbReference type="InterPro" id="IPR050525">
    <property type="entry name" value="ECM_Assembly_Org"/>
</dbReference>
<keyword evidence="12" id="KW-0221">Differentiation</keyword>
<keyword evidence="14" id="KW-0130">Cell adhesion</keyword>
<evidence type="ECO:0000256" key="4">
    <source>
        <dbReference type="ARBA" id="ARBA00022490"/>
    </source>
</evidence>
<evidence type="ECO:0000256" key="10">
    <source>
        <dbReference type="ARBA" id="ARBA00022737"/>
    </source>
</evidence>
<keyword evidence="9" id="KW-0732">Signal</keyword>
<feature type="compositionally biased region" description="Low complexity" evidence="24">
    <location>
        <begin position="1078"/>
        <end position="1088"/>
    </location>
</feature>
<dbReference type="PROSITE" id="PS50304">
    <property type="entry name" value="TUDOR"/>
    <property type="match status" value="4"/>
</dbReference>
<evidence type="ECO:0000313" key="29">
    <source>
        <dbReference type="EMBL" id="KAF4085055.1"/>
    </source>
</evidence>
<dbReference type="Gene3D" id="2.10.25.10">
    <property type="entry name" value="Laminin"/>
    <property type="match status" value="2"/>
</dbReference>
<evidence type="ECO:0000259" key="25">
    <source>
        <dbReference type="PROSITE" id="PS50026"/>
    </source>
</evidence>
<dbReference type="PANTHER" id="PTHR24020">
    <property type="entry name" value="COLLAGEN ALPHA"/>
    <property type="match status" value="1"/>
</dbReference>
<keyword evidence="4" id="KW-0963">Cytoplasm</keyword>
<dbReference type="SMART" id="SM00181">
    <property type="entry name" value="EGF"/>
    <property type="match status" value="2"/>
</dbReference>
<evidence type="ECO:0000256" key="3">
    <source>
        <dbReference type="ARBA" id="ARBA00022473"/>
    </source>
</evidence>
<dbReference type="SUPFAM" id="SSF63748">
    <property type="entry name" value="Tudor/PWWP/MBT"/>
    <property type="match status" value="4"/>
</dbReference>
<evidence type="ECO:0000256" key="16">
    <source>
        <dbReference type="ARBA" id="ARBA00023157"/>
    </source>
</evidence>
<feature type="domain" description="Tudor" evidence="27">
    <location>
        <begin position="234"/>
        <end position="294"/>
    </location>
</feature>
<dbReference type="EMBL" id="JAAGNN010000009">
    <property type="protein sequence ID" value="KAF4085055.1"/>
    <property type="molecule type" value="Genomic_DNA"/>
</dbReference>
<feature type="compositionally biased region" description="Basic and acidic residues" evidence="24">
    <location>
        <begin position="1094"/>
        <end position="1106"/>
    </location>
</feature>
<evidence type="ECO:0000256" key="11">
    <source>
        <dbReference type="ARBA" id="ARBA00022771"/>
    </source>
</evidence>
<keyword evidence="17" id="KW-0943">RNA-mediated gene silencing</keyword>
<keyword evidence="30" id="KW-1185">Reference proteome</keyword>
<dbReference type="PROSITE" id="PS50234">
    <property type="entry name" value="VWFA"/>
    <property type="match status" value="3"/>
</dbReference>
<proteinExistence type="inferred from homology"/>
<dbReference type="GO" id="GO:0005615">
    <property type="term" value="C:extracellular space"/>
    <property type="evidence" value="ECO:0007669"/>
    <property type="project" value="TreeGrafter"/>
</dbReference>
<dbReference type="FunFam" id="3.40.50.410:FF:000054">
    <property type="entry name" value="von Willebrand factor A domain containing 2"/>
    <property type="match status" value="1"/>
</dbReference>
<dbReference type="InterPro" id="IPR036465">
    <property type="entry name" value="vWFA_dom_sf"/>
</dbReference>
<evidence type="ECO:0000256" key="6">
    <source>
        <dbReference type="ARBA" id="ARBA00022530"/>
    </source>
</evidence>
<dbReference type="PROSITE" id="PS01186">
    <property type="entry name" value="EGF_2"/>
    <property type="match status" value="1"/>
</dbReference>